<dbReference type="GO" id="GO:0050661">
    <property type="term" value="F:NADP binding"/>
    <property type="evidence" value="ECO:0007669"/>
    <property type="project" value="InterPro"/>
</dbReference>
<dbReference type="InterPro" id="IPR035501">
    <property type="entry name" value="GLYR1_PWWP"/>
</dbReference>
<evidence type="ECO:0000256" key="4">
    <source>
        <dbReference type="ARBA" id="ARBA00030287"/>
    </source>
</evidence>
<dbReference type="SUPFAM" id="SSF48179">
    <property type="entry name" value="6-phosphogluconate dehydrogenase C-terminal domain-like"/>
    <property type="match status" value="1"/>
</dbReference>
<protein>
    <recommendedName>
        <fullName evidence="5">Cytokine-like nuclear factor N-PAC</fullName>
    </recommendedName>
    <alternativeName>
        <fullName evidence="4">Glyoxylate reductase 1 homolog</fullName>
    </alternativeName>
    <alternativeName>
        <fullName evidence="7">Nuclear protein NP60 homolog</fullName>
    </alternativeName>
    <alternativeName>
        <fullName evidence="6">Putative oxidoreductase GLYR1 homolog</fullName>
    </alternativeName>
</protein>
<organism evidence="10 11">
    <name type="scientific">Cinara cedri</name>
    <dbReference type="NCBI Taxonomy" id="506608"/>
    <lineage>
        <taxon>Eukaryota</taxon>
        <taxon>Metazoa</taxon>
        <taxon>Ecdysozoa</taxon>
        <taxon>Arthropoda</taxon>
        <taxon>Hexapoda</taxon>
        <taxon>Insecta</taxon>
        <taxon>Pterygota</taxon>
        <taxon>Neoptera</taxon>
        <taxon>Paraneoptera</taxon>
        <taxon>Hemiptera</taxon>
        <taxon>Sternorrhyncha</taxon>
        <taxon>Aphidomorpha</taxon>
        <taxon>Aphidoidea</taxon>
        <taxon>Aphididae</taxon>
        <taxon>Lachninae</taxon>
        <taxon>Cinara</taxon>
    </lineage>
</organism>
<dbReference type="GO" id="GO:0031491">
    <property type="term" value="F:nucleosome binding"/>
    <property type="evidence" value="ECO:0007669"/>
    <property type="project" value="TreeGrafter"/>
</dbReference>
<dbReference type="Gene3D" id="1.10.1040.10">
    <property type="entry name" value="N-(1-d-carboxylethyl)-l-norvaline Dehydrogenase, domain 2"/>
    <property type="match status" value="1"/>
</dbReference>
<feature type="region of interest" description="Disordered" evidence="8">
    <location>
        <begin position="128"/>
        <end position="189"/>
    </location>
</feature>
<accession>A0A5E4MVJ5</accession>
<dbReference type="Pfam" id="PF03446">
    <property type="entry name" value="NAD_binding_2"/>
    <property type="match status" value="1"/>
</dbReference>
<dbReference type="FunFam" id="3.40.50.720:FF:000058">
    <property type="entry name" value="Putative oxidoreductase GLYR1 homolog"/>
    <property type="match status" value="1"/>
</dbReference>
<keyword evidence="3" id="KW-0158">Chromosome</keyword>
<evidence type="ECO:0000256" key="8">
    <source>
        <dbReference type="SAM" id="MobiDB-lite"/>
    </source>
</evidence>
<dbReference type="InterPro" id="IPR008927">
    <property type="entry name" value="6-PGluconate_DH-like_C_sf"/>
</dbReference>
<dbReference type="GO" id="GO:0003677">
    <property type="term" value="F:DNA binding"/>
    <property type="evidence" value="ECO:0007669"/>
    <property type="project" value="TreeGrafter"/>
</dbReference>
<dbReference type="SUPFAM" id="SSF63748">
    <property type="entry name" value="Tudor/PWWP/MBT"/>
    <property type="match status" value="1"/>
</dbReference>
<dbReference type="CDD" id="cd05836">
    <property type="entry name" value="PWWP_GLYR1"/>
    <property type="match status" value="1"/>
</dbReference>
<dbReference type="Pfam" id="PF00855">
    <property type="entry name" value="PWWP"/>
    <property type="match status" value="1"/>
</dbReference>
<evidence type="ECO:0000256" key="5">
    <source>
        <dbReference type="ARBA" id="ARBA00034140"/>
    </source>
</evidence>
<feature type="compositionally biased region" description="Polar residues" evidence="8">
    <location>
        <begin position="138"/>
        <end position="151"/>
    </location>
</feature>
<evidence type="ECO:0000256" key="2">
    <source>
        <dbReference type="ARBA" id="ARBA00007598"/>
    </source>
</evidence>
<dbReference type="PROSITE" id="PS50812">
    <property type="entry name" value="PWWP"/>
    <property type="match status" value="1"/>
</dbReference>
<evidence type="ECO:0000313" key="10">
    <source>
        <dbReference type="EMBL" id="VVC34059.1"/>
    </source>
</evidence>
<name>A0A5E4MVJ5_9HEMI</name>
<dbReference type="SMART" id="SM00293">
    <property type="entry name" value="PWWP"/>
    <property type="match status" value="1"/>
</dbReference>
<dbReference type="AlphaFoldDB" id="A0A5E4MVJ5"/>
<dbReference type="GO" id="GO:0140673">
    <property type="term" value="P:transcription elongation-coupled chromatin remodeling"/>
    <property type="evidence" value="ECO:0007669"/>
    <property type="project" value="TreeGrafter"/>
</dbReference>
<evidence type="ECO:0000256" key="7">
    <source>
        <dbReference type="ARBA" id="ARBA00082969"/>
    </source>
</evidence>
<reference evidence="10 11" key="1">
    <citation type="submission" date="2019-08" db="EMBL/GenBank/DDBJ databases">
        <authorList>
            <person name="Alioto T."/>
            <person name="Alioto T."/>
            <person name="Gomez Garrido J."/>
        </authorList>
    </citation>
    <scope>NUCLEOTIDE SEQUENCE [LARGE SCALE GENOMIC DNA]</scope>
</reference>
<dbReference type="Gene3D" id="2.30.30.140">
    <property type="match status" value="1"/>
</dbReference>
<sequence>MKKQMDSEWKYEIDDLVWAKMKGFPPWPGRVTEPTDLLRRFLRKNCRCIFFFGSENYAWIETGCLKPYFPFKDALTYGCKTPTFKEACRAIEEFVESRDPSYVEAQKNNGVVSETELRFETLVANETPKVSKRKSASQRRISTVSSPSGSTPKKRNNNKSQFGESSSASNSDDTNGRLKRARHNSSGDKDILTNLGLINNHLGTQRKNTLLDRPEVTMAETTPIDMSKISKSLLNKNISPSVMTFGFIGLGNMGSGIVKNLMSSGHSVVLWNRSREKCEQFEQIGATYALTPSDVVTESDIIFSCVSDPQVAKDLVFGNCGILAEIKEGKSFVEMSGIDPETSHDINEAVTEKQGRYMEAMIQGSKTEAESGNLVCMAAGNKELFDDCQSVFCAIAKNSFFLGRTTILINNVFFFLLDYNDSVNIIIYFLGEIGAATKMNLVLNTIKAVSIAGLAEGMALADRAGIPAKDVIDILGMTSLKCPLLLEKGTAMMDNNFQTHHALKHLQKDLSLSLNWSDMLEQPCPVSATVNEVFKHAKRLGYSDHDTSSIYVRAKF</sequence>
<dbReference type="EMBL" id="CABPRJ010000982">
    <property type="protein sequence ID" value="VVC34059.1"/>
    <property type="molecule type" value="Genomic_DNA"/>
</dbReference>
<dbReference type="InterPro" id="IPR000313">
    <property type="entry name" value="PWWP_dom"/>
</dbReference>
<comment type="subcellular location">
    <subcellularLocation>
        <location evidence="1">Chromosome</location>
    </subcellularLocation>
</comment>
<dbReference type="GO" id="GO:0051287">
    <property type="term" value="F:NAD binding"/>
    <property type="evidence" value="ECO:0007669"/>
    <property type="project" value="InterPro"/>
</dbReference>
<dbReference type="SUPFAM" id="SSF51735">
    <property type="entry name" value="NAD(P)-binding Rossmann-fold domains"/>
    <property type="match status" value="1"/>
</dbReference>
<dbReference type="InterPro" id="IPR051265">
    <property type="entry name" value="HIBADH-related_NP60_sf"/>
</dbReference>
<dbReference type="Pfam" id="PF14833">
    <property type="entry name" value="NAD_binding_11"/>
    <property type="match status" value="1"/>
</dbReference>
<feature type="compositionally biased region" description="Polar residues" evidence="8">
    <location>
        <begin position="158"/>
        <end position="173"/>
    </location>
</feature>
<dbReference type="Gene3D" id="3.40.50.720">
    <property type="entry name" value="NAD(P)-binding Rossmann-like Domain"/>
    <property type="match status" value="1"/>
</dbReference>
<evidence type="ECO:0000313" key="11">
    <source>
        <dbReference type="Proteomes" id="UP000325440"/>
    </source>
</evidence>
<feature type="domain" description="PWWP" evidence="9">
    <location>
        <begin position="13"/>
        <end position="71"/>
    </location>
</feature>
<dbReference type="GO" id="GO:0000785">
    <property type="term" value="C:chromatin"/>
    <property type="evidence" value="ECO:0007669"/>
    <property type="project" value="TreeGrafter"/>
</dbReference>
<dbReference type="Proteomes" id="UP000325440">
    <property type="component" value="Unassembled WGS sequence"/>
</dbReference>
<evidence type="ECO:0000256" key="3">
    <source>
        <dbReference type="ARBA" id="ARBA00022454"/>
    </source>
</evidence>
<dbReference type="InterPro" id="IPR006115">
    <property type="entry name" value="6PGDH_NADP-bd"/>
</dbReference>
<dbReference type="OrthoDB" id="21615at2759"/>
<dbReference type="PANTHER" id="PTHR43580">
    <property type="entry name" value="OXIDOREDUCTASE GLYR1-RELATED"/>
    <property type="match status" value="1"/>
</dbReference>
<evidence type="ECO:0000259" key="9">
    <source>
        <dbReference type="PROSITE" id="PS50812"/>
    </source>
</evidence>
<comment type="similarity">
    <text evidence="2">Belongs to the HIBADH-related family. NP60 subfamily.</text>
</comment>
<gene>
    <name evidence="10" type="ORF">CINCED_3A000478</name>
</gene>
<evidence type="ECO:0000256" key="6">
    <source>
        <dbReference type="ARBA" id="ARBA00078412"/>
    </source>
</evidence>
<dbReference type="InterPro" id="IPR029154">
    <property type="entry name" value="HIBADH-like_NADP-bd"/>
</dbReference>
<keyword evidence="11" id="KW-1185">Reference proteome</keyword>
<dbReference type="InterPro" id="IPR013328">
    <property type="entry name" value="6PGD_dom2"/>
</dbReference>
<evidence type="ECO:0000256" key="1">
    <source>
        <dbReference type="ARBA" id="ARBA00004286"/>
    </source>
</evidence>
<proteinExistence type="inferred from homology"/>
<dbReference type="PANTHER" id="PTHR43580:SF2">
    <property type="entry name" value="CYTOKINE-LIKE NUCLEAR FACTOR N-PAC"/>
    <property type="match status" value="1"/>
</dbReference>
<dbReference type="InterPro" id="IPR036291">
    <property type="entry name" value="NAD(P)-bd_dom_sf"/>
</dbReference>